<keyword evidence="4" id="KW-0456">Lyase</keyword>
<evidence type="ECO:0000313" key="6">
    <source>
        <dbReference type="EMBL" id="MBH0113613.1"/>
    </source>
</evidence>
<dbReference type="Pfam" id="PF04828">
    <property type="entry name" value="GFA"/>
    <property type="match status" value="1"/>
</dbReference>
<feature type="domain" description="CENP-V/GFA" evidence="5">
    <location>
        <begin position="3"/>
        <end position="125"/>
    </location>
</feature>
<dbReference type="InterPro" id="IPR006913">
    <property type="entry name" value="CENP-V/GFA"/>
</dbReference>
<dbReference type="InterPro" id="IPR011057">
    <property type="entry name" value="Mss4-like_sf"/>
</dbReference>
<evidence type="ECO:0000256" key="3">
    <source>
        <dbReference type="ARBA" id="ARBA00022833"/>
    </source>
</evidence>
<dbReference type="GO" id="GO:0046872">
    <property type="term" value="F:metal ion binding"/>
    <property type="evidence" value="ECO:0007669"/>
    <property type="project" value="UniProtKB-KW"/>
</dbReference>
<evidence type="ECO:0000256" key="2">
    <source>
        <dbReference type="ARBA" id="ARBA00022723"/>
    </source>
</evidence>
<dbReference type="SUPFAM" id="SSF51316">
    <property type="entry name" value="Mss4-like"/>
    <property type="match status" value="1"/>
</dbReference>
<evidence type="ECO:0000256" key="4">
    <source>
        <dbReference type="ARBA" id="ARBA00023239"/>
    </source>
</evidence>
<dbReference type="PANTHER" id="PTHR33337">
    <property type="entry name" value="GFA DOMAIN-CONTAINING PROTEIN"/>
    <property type="match status" value="1"/>
</dbReference>
<dbReference type="Gene3D" id="3.90.1590.10">
    <property type="entry name" value="glutathione-dependent formaldehyde- activating enzyme (gfa)"/>
    <property type="match status" value="1"/>
</dbReference>
<keyword evidence="7" id="KW-1185">Reference proteome</keyword>
<protein>
    <submittedName>
        <fullName evidence="6">GFA family protein</fullName>
    </submittedName>
</protein>
<dbReference type="PANTHER" id="PTHR33337:SF33">
    <property type="entry name" value="CENP-V_GFA DOMAIN-CONTAINING PROTEIN"/>
    <property type="match status" value="1"/>
</dbReference>
<name>A0A931HDU1_9SPHN</name>
<comment type="caution">
    <text evidence="6">The sequence shown here is derived from an EMBL/GenBank/DDBJ whole genome shotgun (WGS) entry which is preliminary data.</text>
</comment>
<dbReference type="EMBL" id="JADZGI010000001">
    <property type="protein sequence ID" value="MBH0113613.1"/>
    <property type="molecule type" value="Genomic_DNA"/>
</dbReference>
<evidence type="ECO:0000313" key="7">
    <source>
        <dbReference type="Proteomes" id="UP000617634"/>
    </source>
</evidence>
<keyword evidence="3" id="KW-0862">Zinc</keyword>
<evidence type="ECO:0000259" key="5">
    <source>
        <dbReference type="PROSITE" id="PS51891"/>
    </source>
</evidence>
<comment type="similarity">
    <text evidence="1">Belongs to the Gfa family.</text>
</comment>
<dbReference type="PROSITE" id="PS51891">
    <property type="entry name" value="CENP_V_GFA"/>
    <property type="match status" value="1"/>
</dbReference>
<proteinExistence type="inferred from homology"/>
<sequence>MSFTGQEGGCDCGSVRYRLEAEPIVIKCCHCHACQRQTGSAFALNLVIETDAVTFSGARPEVIEMETASGHGQSNHRCPQCHVSLCSVMHMAGDKARFMRAGTLDDTSGLAPDLHIFTATRQPWFVIPEDAEQFEAFYTGKDVVRVFGEDNALRWRKVLGR</sequence>
<keyword evidence="2" id="KW-0479">Metal-binding</keyword>
<gene>
    <name evidence="6" type="ORF">I5E68_11690</name>
</gene>
<accession>A0A931HDU1</accession>
<organism evidence="6 7">
    <name type="scientific">Novosphingobium aureum</name>
    <dbReference type="NCBI Taxonomy" id="2792964"/>
    <lineage>
        <taxon>Bacteria</taxon>
        <taxon>Pseudomonadati</taxon>
        <taxon>Pseudomonadota</taxon>
        <taxon>Alphaproteobacteria</taxon>
        <taxon>Sphingomonadales</taxon>
        <taxon>Sphingomonadaceae</taxon>
        <taxon>Novosphingobium</taxon>
    </lineage>
</organism>
<dbReference type="RefSeq" id="WP_197163909.1">
    <property type="nucleotide sequence ID" value="NZ_JADZGI010000001.1"/>
</dbReference>
<evidence type="ECO:0000256" key="1">
    <source>
        <dbReference type="ARBA" id="ARBA00005495"/>
    </source>
</evidence>
<dbReference type="Proteomes" id="UP000617634">
    <property type="component" value="Unassembled WGS sequence"/>
</dbReference>
<dbReference type="GO" id="GO:0016846">
    <property type="term" value="F:carbon-sulfur lyase activity"/>
    <property type="evidence" value="ECO:0007669"/>
    <property type="project" value="InterPro"/>
</dbReference>
<dbReference type="AlphaFoldDB" id="A0A931HDU1"/>
<reference evidence="6" key="1">
    <citation type="submission" date="2020-11" db="EMBL/GenBank/DDBJ databases">
        <title>Novosphingobium aureum sp. nov., a marine bacterium isolated from sediment of a salt flat.</title>
        <authorList>
            <person name="Yoo Y."/>
            <person name="Kim J.-J."/>
        </authorList>
    </citation>
    <scope>NUCLEOTIDE SEQUENCE</scope>
    <source>
        <strain evidence="6">YJ-S2-02</strain>
    </source>
</reference>